<dbReference type="KEGG" id="cel:CELE_Y47D7A.3"/>
<dbReference type="InterPro" id="IPR052499">
    <property type="entry name" value="C.elegans_NHRs"/>
</dbReference>
<dbReference type="EMBL" id="BX284605">
    <property type="protein sequence ID" value="CCD69374.2"/>
    <property type="molecule type" value="Genomic_DNA"/>
</dbReference>
<reference evidence="5 6" key="1">
    <citation type="journal article" date="1998" name="Science">
        <title>Genome sequence of the nematode C. elegans: a platform for investigating biology.</title>
        <authorList>
            <consortium name="The C. elegans sequencing consortium"/>
            <person name="Sulson J.E."/>
            <person name="Waterston R."/>
        </authorList>
    </citation>
    <scope>NUCLEOTIDE SEQUENCE [LARGE SCALE GENOMIC DNA]</scope>
    <source>
        <strain evidence="5 6">Bristol N2</strain>
    </source>
</reference>
<dbReference type="SMART" id="SM00430">
    <property type="entry name" value="HOLI"/>
    <property type="match status" value="1"/>
</dbReference>
<proteinExistence type="predicted"/>
<dbReference type="GeneID" id="189981"/>
<dbReference type="GO" id="GO:0006355">
    <property type="term" value="P:regulation of DNA-templated transcription"/>
    <property type="evidence" value="ECO:0000318"/>
    <property type="project" value="GO_Central"/>
</dbReference>
<dbReference type="Gene3D" id="1.10.565.10">
    <property type="entry name" value="Retinoid X Receptor"/>
    <property type="match status" value="1"/>
</dbReference>
<dbReference type="AGR" id="WB:WBGene00021617"/>
<evidence type="ECO:0000256" key="2">
    <source>
        <dbReference type="ARBA" id="ARBA00023163"/>
    </source>
</evidence>
<dbReference type="RefSeq" id="NP_001317748.1">
    <property type="nucleotide sequence ID" value="NM_001330867.1"/>
</dbReference>
<dbReference type="PROSITE" id="PS51843">
    <property type="entry name" value="NR_LBD"/>
    <property type="match status" value="1"/>
</dbReference>
<sequence length="223" mass="25298">MQNFRRVFILFKDVLSVIPEFSKLCESDKMTLGKSRFSVFYWWLLCCWIAKCGSSGVCYSNGSYFPLDTNFQPIPDLKGITELAIEAVSKPLARLCLTEEEILIGSVFAVFFEYPLPPKMPHASTQILSNARDRYIQCMINVSSCSEVQSALRLAEISLIFPSITVGKLNGIKNSKSFQNFMTPKILNFQNLVHLTSDNIKVLDAMRVLEADQLFRDVFIVKP</sequence>
<organism evidence="5 6">
    <name type="scientific">Caenorhabditis elegans</name>
    <dbReference type="NCBI Taxonomy" id="6239"/>
    <lineage>
        <taxon>Eukaryota</taxon>
        <taxon>Metazoa</taxon>
        <taxon>Ecdysozoa</taxon>
        <taxon>Nematoda</taxon>
        <taxon>Chromadorea</taxon>
        <taxon>Rhabditida</taxon>
        <taxon>Rhabditina</taxon>
        <taxon>Rhabditomorpha</taxon>
        <taxon>Rhabditoidea</taxon>
        <taxon>Rhabditidae</taxon>
        <taxon>Peloderinae</taxon>
        <taxon>Caenorhabditis</taxon>
    </lineage>
</organism>
<accession>Q95XZ3</accession>
<dbReference type="InterPro" id="IPR000536">
    <property type="entry name" value="Nucl_hrmn_rcpt_lig-bd"/>
</dbReference>
<dbReference type="AlphaFoldDB" id="Q95XZ3"/>
<evidence type="ECO:0000313" key="6">
    <source>
        <dbReference type="Proteomes" id="UP000001940"/>
    </source>
</evidence>
<evidence type="ECO:0000256" key="3">
    <source>
        <dbReference type="ARBA" id="ARBA00023170"/>
    </source>
</evidence>
<dbReference type="InterPro" id="IPR035500">
    <property type="entry name" value="NHR-like_dom_sf"/>
</dbReference>
<dbReference type="HOGENOM" id="CLU_897821_0_0_1"/>
<dbReference type="SMR" id="Q95XZ3"/>
<dbReference type="OrthoDB" id="5817395at2759"/>
<dbReference type="Pfam" id="PF00104">
    <property type="entry name" value="Hormone_recep"/>
    <property type="match status" value="1"/>
</dbReference>
<keyword evidence="3" id="KW-0675">Receptor</keyword>
<dbReference type="UCSC" id="Y47D7A.3">
    <property type="organism name" value="c. elegans"/>
</dbReference>
<name>Q95XZ3_CAEEL</name>
<dbReference type="CTD" id="189981"/>
<evidence type="ECO:0000313" key="7">
    <source>
        <dbReference type="WormBase" id="Y47D7A.3"/>
    </source>
</evidence>
<gene>
    <name evidence="5" type="ORF">CELE_Y47D7A.3</name>
    <name evidence="5 7" type="ORF">Y47D7A.3</name>
</gene>
<dbReference type="InParanoid" id="Q95XZ3"/>
<keyword evidence="6" id="KW-1185">Reference proteome</keyword>
<keyword evidence="1" id="KW-0805">Transcription regulation</keyword>
<dbReference type="SUPFAM" id="SSF48508">
    <property type="entry name" value="Nuclear receptor ligand-binding domain"/>
    <property type="match status" value="1"/>
</dbReference>
<keyword evidence="2" id="KW-0804">Transcription</keyword>
<dbReference type="PANTHER" id="PTHR47630">
    <property type="entry name" value="NUCLEAR HORMONE RECEPTOR FAMILY-RELATED-RELATED"/>
    <property type="match status" value="1"/>
</dbReference>
<evidence type="ECO:0000259" key="4">
    <source>
        <dbReference type="PROSITE" id="PS51843"/>
    </source>
</evidence>
<dbReference type="PANTHER" id="PTHR47630:SF3">
    <property type="entry name" value="NR LBD DOMAIN-CONTAINING PROTEIN"/>
    <property type="match status" value="1"/>
</dbReference>
<evidence type="ECO:0000313" key="5">
    <source>
        <dbReference type="EMBL" id="CCD69374.2"/>
    </source>
</evidence>
<dbReference type="Proteomes" id="UP000001940">
    <property type="component" value="Chromosome V"/>
</dbReference>
<protein>
    <submittedName>
        <fullName evidence="5">NR LBD domain-containing protein</fullName>
    </submittedName>
</protein>
<feature type="domain" description="NR LBD" evidence="4">
    <location>
        <begin position="1"/>
        <end position="197"/>
    </location>
</feature>
<evidence type="ECO:0000256" key="1">
    <source>
        <dbReference type="ARBA" id="ARBA00023015"/>
    </source>
</evidence>
<dbReference type="WormBase" id="Y47D7A.3">
    <property type="protein sequence ID" value="CE51639"/>
    <property type="gene ID" value="WBGene00021617"/>
</dbReference>